<sequence length="286" mass="31079">MAFYGLTHGGYLNTTQELLCVLQQSRSNEDIALLPLLLAAARTSTAPSGTFVEIGAYDGQEGSQTLLLERCFGWRGLLIEASPQNYLKLRNNSRSHETVKIHSAVCGEKGEVKMLAGGGTVAGVVGHMAPSFMRNWKRAHGRCYGMPCQATVPCQPLPAMMIDAGFPRVNFLTLDVEGAEEAVMNTVMRTVGTEADFPFDVVLVEVDHRNRTKDNRVIAMLKSVGLEQIPIAQATGSTNALFVRPTIGDTRPSQSLRLNCTRRAHIMASLSARGVVKNSIALRVVH</sequence>
<dbReference type="AlphaFoldDB" id="A0AB34JNS9"/>
<accession>A0AB34JNS9</accession>
<dbReference type="GO" id="GO:0005794">
    <property type="term" value="C:Golgi apparatus"/>
    <property type="evidence" value="ECO:0007669"/>
    <property type="project" value="TreeGrafter"/>
</dbReference>
<dbReference type="InterPro" id="IPR006342">
    <property type="entry name" value="FkbM_mtfrase"/>
</dbReference>
<dbReference type="GO" id="GO:0005886">
    <property type="term" value="C:plasma membrane"/>
    <property type="evidence" value="ECO:0007669"/>
    <property type="project" value="TreeGrafter"/>
</dbReference>
<feature type="domain" description="Methyltransferase FkbM" evidence="1">
    <location>
        <begin position="53"/>
        <end position="221"/>
    </location>
</feature>
<dbReference type="GO" id="GO:0031902">
    <property type="term" value="C:late endosome membrane"/>
    <property type="evidence" value="ECO:0007669"/>
    <property type="project" value="TreeGrafter"/>
</dbReference>
<keyword evidence="3" id="KW-1185">Reference proteome</keyword>
<comment type="caution">
    <text evidence="2">The sequence shown here is derived from an EMBL/GenBank/DDBJ whole genome shotgun (WGS) entry which is preliminary data.</text>
</comment>
<dbReference type="GO" id="GO:0005789">
    <property type="term" value="C:endoplasmic reticulum membrane"/>
    <property type="evidence" value="ECO:0007669"/>
    <property type="project" value="TreeGrafter"/>
</dbReference>
<protein>
    <recommendedName>
        <fullName evidence="1">Methyltransferase FkbM domain-containing protein</fullName>
    </recommendedName>
</protein>
<dbReference type="NCBIfam" id="TIGR01444">
    <property type="entry name" value="fkbM_fam"/>
    <property type="match status" value="1"/>
</dbReference>
<reference evidence="2 3" key="1">
    <citation type="journal article" date="2024" name="Science">
        <title>Giant polyketide synthase enzymes in the biosynthesis of giant marine polyether toxins.</title>
        <authorList>
            <person name="Fallon T.R."/>
            <person name="Shende V.V."/>
            <person name="Wierzbicki I.H."/>
            <person name="Pendleton A.L."/>
            <person name="Watervoot N.F."/>
            <person name="Auber R.P."/>
            <person name="Gonzalez D.J."/>
            <person name="Wisecaver J.H."/>
            <person name="Moore B.S."/>
        </authorList>
    </citation>
    <scope>NUCLEOTIDE SEQUENCE [LARGE SCALE GENOMIC DNA]</scope>
    <source>
        <strain evidence="2 3">12B1</strain>
    </source>
</reference>
<dbReference type="EMBL" id="JBGBPQ010000006">
    <property type="protein sequence ID" value="KAL1522316.1"/>
    <property type="molecule type" value="Genomic_DNA"/>
</dbReference>
<dbReference type="PANTHER" id="PTHR34009:SF2">
    <property type="entry name" value="PROTEIN STAR"/>
    <property type="match status" value="1"/>
</dbReference>
<name>A0AB34JNS9_PRYPA</name>
<dbReference type="GO" id="GO:0006888">
    <property type="term" value="P:endoplasmic reticulum to Golgi vesicle-mediated transport"/>
    <property type="evidence" value="ECO:0007669"/>
    <property type="project" value="TreeGrafter"/>
</dbReference>
<dbReference type="Pfam" id="PF05050">
    <property type="entry name" value="Methyltransf_21"/>
    <property type="match status" value="1"/>
</dbReference>
<organism evidence="2 3">
    <name type="scientific">Prymnesium parvum</name>
    <name type="common">Toxic golden alga</name>
    <dbReference type="NCBI Taxonomy" id="97485"/>
    <lineage>
        <taxon>Eukaryota</taxon>
        <taxon>Haptista</taxon>
        <taxon>Haptophyta</taxon>
        <taxon>Prymnesiophyceae</taxon>
        <taxon>Prymnesiales</taxon>
        <taxon>Prymnesiaceae</taxon>
        <taxon>Prymnesium</taxon>
    </lineage>
</organism>
<evidence type="ECO:0000259" key="1">
    <source>
        <dbReference type="Pfam" id="PF05050"/>
    </source>
</evidence>
<evidence type="ECO:0000313" key="3">
    <source>
        <dbReference type="Proteomes" id="UP001515480"/>
    </source>
</evidence>
<evidence type="ECO:0000313" key="2">
    <source>
        <dbReference type="EMBL" id="KAL1522316.1"/>
    </source>
</evidence>
<dbReference type="InterPro" id="IPR029063">
    <property type="entry name" value="SAM-dependent_MTases_sf"/>
</dbReference>
<dbReference type="Gene3D" id="3.40.50.150">
    <property type="entry name" value="Vaccinia Virus protein VP39"/>
    <property type="match status" value="1"/>
</dbReference>
<gene>
    <name evidence="2" type="ORF">AB1Y20_017308</name>
</gene>
<dbReference type="PANTHER" id="PTHR34009">
    <property type="entry name" value="PROTEIN STAR"/>
    <property type="match status" value="1"/>
</dbReference>
<proteinExistence type="predicted"/>
<dbReference type="Proteomes" id="UP001515480">
    <property type="component" value="Unassembled WGS sequence"/>
</dbReference>
<dbReference type="SUPFAM" id="SSF53335">
    <property type="entry name" value="S-adenosyl-L-methionine-dependent methyltransferases"/>
    <property type="match status" value="1"/>
</dbReference>
<dbReference type="GO" id="GO:0016197">
    <property type="term" value="P:endosomal transport"/>
    <property type="evidence" value="ECO:0007669"/>
    <property type="project" value="TreeGrafter"/>
</dbReference>
<dbReference type="InterPro" id="IPR053202">
    <property type="entry name" value="EGF_Rcpt_Signaling_Reg"/>
</dbReference>